<feature type="signal peptide" evidence="1">
    <location>
        <begin position="1"/>
        <end position="28"/>
    </location>
</feature>
<organism evidence="2 3">
    <name type="scientific">Sphingomonas brevis</name>
    <dbReference type="NCBI Taxonomy" id="2908206"/>
    <lineage>
        <taxon>Bacteria</taxon>
        <taxon>Pseudomonadati</taxon>
        <taxon>Pseudomonadota</taxon>
        <taxon>Alphaproteobacteria</taxon>
        <taxon>Sphingomonadales</taxon>
        <taxon>Sphingomonadaceae</taxon>
        <taxon>Sphingomonas</taxon>
    </lineage>
</organism>
<name>A0ABT0SBJ5_9SPHN</name>
<comment type="caution">
    <text evidence="2">The sequence shown here is derived from an EMBL/GenBank/DDBJ whole genome shotgun (WGS) entry which is preliminary data.</text>
</comment>
<gene>
    <name evidence="2" type="ORF">LZ518_11305</name>
</gene>
<proteinExistence type="predicted"/>
<protein>
    <submittedName>
        <fullName evidence="2">Uncharacterized protein</fullName>
    </submittedName>
</protein>
<evidence type="ECO:0000256" key="1">
    <source>
        <dbReference type="SAM" id="SignalP"/>
    </source>
</evidence>
<evidence type="ECO:0000313" key="3">
    <source>
        <dbReference type="Proteomes" id="UP001165383"/>
    </source>
</evidence>
<keyword evidence="3" id="KW-1185">Reference proteome</keyword>
<evidence type="ECO:0000313" key="2">
    <source>
        <dbReference type="EMBL" id="MCL6741713.1"/>
    </source>
</evidence>
<dbReference type="EMBL" id="JAMGBB010000001">
    <property type="protein sequence ID" value="MCL6741713.1"/>
    <property type="molecule type" value="Genomic_DNA"/>
</dbReference>
<sequence length="140" mass="15093">MFVKYAHVLALSAIASVALILAAAKADAQGRSYGPRNNIPSQGGGMDGGSINGLGGVWVVERDVPVVIEREVVKEVPVPVPMTPPEPRKPYLIGASYDSLPGGCMKLIEEGTSFYYCDGGWYQEVRAGRDPLYRAIQRKL</sequence>
<feature type="chain" id="PRO_5046467061" evidence="1">
    <location>
        <begin position="29"/>
        <end position="140"/>
    </location>
</feature>
<dbReference type="RefSeq" id="WP_249916084.1">
    <property type="nucleotide sequence ID" value="NZ_JAMGBB010000001.1"/>
</dbReference>
<dbReference type="Proteomes" id="UP001165383">
    <property type="component" value="Unassembled WGS sequence"/>
</dbReference>
<reference evidence="2" key="1">
    <citation type="submission" date="2022-05" db="EMBL/GenBank/DDBJ databases">
        <authorList>
            <person name="Jo J.-H."/>
            <person name="Im W.-T."/>
        </authorList>
    </citation>
    <scope>NUCLEOTIDE SEQUENCE</scope>
    <source>
        <strain evidence="2">RB56-2</strain>
    </source>
</reference>
<keyword evidence="1" id="KW-0732">Signal</keyword>
<accession>A0ABT0SBJ5</accession>